<evidence type="ECO:0000313" key="2">
    <source>
        <dbReference type="Proteomes" id="UP001600888"/>
    </source>
</evidence>
<name>A0ABR4E4L5_9PEZI</name>
<comment type="caution">
    <text evidence="1">The sequence shown here is derived from an EMBL/GenBank/DDBJ whole genome shotgun (WGS) entry which is preliminary data.</text>
</comment>
<dbReference type="Proteomes" id="UP001600888">
    <property type="component" value="Unassembled WGS sequence"/>
</dbReference>
<sequence length="134" mass="14240">MIDSGRQGAVTKASQAGFDDTPRAIDLALKRVDPNGLSEERVKARILLAGGWETTGSNQCRAKGWSVLVGSQGTPNEINSGSGDGVPSKLCPKNHTACGVDPESRPLWRLEWSSFGQQNSLRRIDDVLSGTSCG</sequence>
<organism evidence="1 2">
    <name type="scientific">Diaporthe vaccinii</name>
    <dbReference type="NCBI Taxonomy" id="105482"/>
    <lineage>
        <taxon>Eukaryota</taxon>
        <taxon>Fungi</taxon>
        <taxon>Dikarya</taxon>
        <taxon>Ascomycota</taxon>
        <taxon>Pezizomycotina</taxon>
        <taxon>Sordariomycetes</taxon>
        <taxon>Sordariomycetidae</taxon>
        <taxon>Diaporthales</taxon>
        <taxon>Diaporthaceae</taxon>
        <taxon>Diaporthe</taxon>
        <taxon>Diaporthe eres species complex</taxon>
    </lineage>
</organism>
<evidence type="ECO:0000313" key="1">
    <source>
        <dbReference type="EMBL" id="KAL2277316.1"/>
    </source>
</evidence>
<accession>A0ABR4E4L5</accession>
<gene>
    <name evidence="1" type="ORF">FJTKL_00153</name>
</gene>
<reference evidence="1 2" key="1">
    <citation type="submission" date="2024-03" db="EMBL/GenBank/DDBJ databases">
        <title>A high-quality draft genome sequence of Diaporthe vaccinii, a causative agent of upright dieback and viscid rot disease in cranberry plants.</title>
        <authorList>
            <person name="Sarrasin M."/>
            <person name="Lang B.F."/>
            <person name="Burger G."/>
        </authorList>
    </citation>
    <scope>NUCLEOTIDE SEQUENCE [LARGE SCALE GENOMIC DNA]</scope>
    <source>
        <strain evidence="1 2">IS7</strain>
    </source>
</reference>
<keyword evidence="2" id="KW-1185">Reference proteome</keyword>
<proteinExistence type="predicted"/>
<protein>
    <submittedName>
        <fullName evidence="1">Uncharacterized protein</fullName>
    </submittedName>
</protein>
<dbReference type="EMBL" id="JBAWTH010000102">
    <property type="protein sequence ID" value="KAL2277316.1"/>
    <property type="molecule type" value="Genomic_DNA"/>
</dbReference>